<evidence type="ECO:0000313" key="2">
    <source>
        <dbReference type="Proteomes" id="UP000075243"/>
    </source>
</evidence>
<dbReference type="Proteomes" id="UP000075243">
    <property type="component" value="Unassembled WGS sequence"/>
</dbReference>
<dbReference type="EMBL" id="KQ483762">
    <property type="protein sequence ID" value="KYP41602.1"/>
    <property type="molecule type" value="Genomic_DNA"/>
</dbReference>
<evidence type="ECO:0008006" key="3">
    <source>
        <dbReference type="Google" id="ProtNLM"/>
    </source>
</evidence>
<dbReference type="PANTHER" id="PTHR36617">
    <property type="entry name" value="PROTEIN, PUTATIVE-RELATED"/>
    <property type="match status" value="1"/>
</dbReference>
<dbReference type="Gramene" id="C.cajan_39264.t">
    <property type="protein sequence ID" value="C.cajan_39264.t.cds1"/>
    <property type="gene ID" value="C.cajan_39264"/>
</dbReference>
<accession>A0A151RG71</accession>
<keyword evidence="2" id="KW-1185">Reference proteome</keyword>
<name>A0A151RG71_CAJCA</name>
<dbReference type="AlphaFoldDB" id="A0A151RG71"/>
<protein>
    <recommendedName>
        <fullName evidence="3">Reverse transcriptase zinc-binding domain-containing protein</fullName>
    </recommendedName>
</protein>
<reference evidence="1" key="1">
    <citation type="journal article" date="2012" name="Nat. Biotechnol.">
        <title>Draft genome sequence of pigeonpea (Cajanus cajan), an orphan legume crop of resource-poor farmers.</title>
        <authorList>
            <person name="Varshney R.K."/>
            <person name="Chen W."/>
            <person name="Li Y."/>
            <person name="Bharti A.K."/>
            <person name="Saxena R.K."/>
            <person name="Schlueter J.A."/>
            <person name="Donoghue M.T."/>
            <person name="Azam S."/>
            <person name="Fan G."/>
            <person name="Whaley A.M."/>
            <person name="Farmer A.D."/>
            <person name="Sheridan J."/>
            <person name="Iwata A."/>
            <person name="Tuteja R."/>
            <person name="Penmetsa R.V."/>
            <person name="Wu W."/>
            <person name="Upadhyaya H.D."/>
            <person name="Yang S.P."/>
            <person name="Shah T."/>
            <person name="Saxena K.B."/>
            <person name="Michael T."/>
            <person name="McCombie W.R."/>
            <person name="Yang B."/>
            <person name="Zhang G."/>
            <person name="Yang H."/>
            <person name="Wang J."/>
            <person name="Spillane C."/>
            <person name="Cook D.R."/>
            <person name="May G.D."/>
            <person name="Xu X."/>
            <person name="Jackson S.A."/>
        </authorList>
    </citation>
    <scope>NUCLEOTIDE SEQUENCE [LARGE SCALE GENOMIC DNA]</scope>
</reference>
<organism evidence="1 2">
    <name type="scientific">Cajanus cajan</name>
    <name type="common">Pigeon pea</name>
    <name type="synonym">Cajanus indicus</name>
    <dbReference type="NCBI Taxonomy" id="3821"/>
    <lineage>
        <taxon>Eukaryota</taxon>
        <taxon>Viridiplantae</taxon>
        <taxon>Streptophyta</taxon>
        <taxon>Embryophyta</taxon>
        <taxon>Tracheophyta</taxon>
        <taxon>Spermatophyta</taxon>
        <taxon>Magnoliopsida</taxon>
        <taxon>eudicotyledons</taxon>
        <taxon>Gunneridae</taxon>
        <taxon>Pentapetalae</taxon>
        <taxon>rosids</taxon>
        <taxon>fabids</taxon>
        <taxon>Fabales</taxon>
        <taxon>Fabaceae</taxon>
        <taxon>Papilionoideae</taxon>
        <taxon>50 kb inversion clade</taxon>
        <taxon>NPAAA clade</taxon>
        <taxon>indigoferoid/millettioid clade</taxon>
        <taxon>Phaseoleae</taxon>
        <taxon>Cajanus</taxon>
    </lineage>
</organism>
<proteinExistence type="predicted"/>
<evidence type="ECO:0000313" key="1">
    <source>
        <dbReference type="EMBL" id="KYP41602.1"/>
    </source>
</evidence>
<gene>
    <name evidence="1" type="ORF">KK1_037015</name>
</gene>
<sequence length="61" mass="7376">MNSLSWRLGVGDRIRFWFDAWAEVEPLANRFSRIFLNSLQKSNMVADMGHWSRGSWQWRFQ</sequence>
<dbReference type="PANTHER" id="PTHR36617:SF16">
    <property type="entry name" value="OS04G0516500 PROTEIN"/>
    <property type="match status" value="1"/>
</dbReference>